<reference evidence="6 7" key="1">
    <citation type="submission" date="2018-01" db="EMBL/GenBank/DDBJ databases">
        <title>Draft genome sequence of Sphaerisporangium sp. 7K107.</title>
        <authorList>
            <person name="Sahin N."/>
            <person name="Saygin H."/>
            <person name="Ay H."/>
        </authorList>
    </citation>
    <scope>NUCLEOTIDE SEQUENCE [LARGE SCALE GENOMIC DNA]</scope>
    <source>
        <strain evidence="6 7">7K107</strain>
    </source>
</reference>
<dbReference type="Gene3D" id="3.40.190.10">
    <property type="entry name" value="Periplasmic binding protein-like II"/>
    <property type="match status" value="2"/>
</dbReference>
<dbReference type="SUPFAM" id="SSF53850">
    <property type="entry name" value="Periplasmic binding protein-like II"/>
    <property type="match status" value="1"/>
</dbReference>
<dbReference type="Proteomes" id="UP000248544">
    <property type="component" value="Unassembled WGS sequence"/>
</dbReference>
<comment type="caution">
    <text evidence="6">The sequence shown here is derived from an EMBL/GenBank/DDBJ whole genome shotgun (WGS) entry which is preliminary data.</text>
</comment>
<evidence type="ECO:0000256" key="2">
    <source>
        <dbReference type="ARBA" id="ARBA00022448"/>
    </source>
</evidence>
<dbReference type="GO" id="GO:0006865">
    <property type="term" value="P:amino acid transport"/>
    <property type="evidence" value="ECO:0007669"/>
    <property type="project" value="TreeGrafter"/>
</dbReference>
<dbReference type="PANTHER" id="PTHR30085">
    <property type="entry name" value="AMINO ACID ABC TRANSPORTER PERMEASE"/>
    <property type="match status" value="1"/>
</dbReference>
<dbReference type="PANTHER" id="PTHR30085:SF6">
    <property type="entry name" value="ABC TRANSPORTER GLUTAMINE-BINDING PROTEIN GLNH"/>
    <property type="match status" value="1"/>
</dbReference>
<proteinExistence type="inferred from homology"/>
<keyword evidence="3" id="KW-0732">Signal</keyword>
<evidence type="ECO:0000256" key="1">
    <source>
        <dbReference type="ARBA" id="ARBA00010333"/>
    </source>
</evidence>
<dbReference type="PROSITE" id="PS01039">
    <property type="entry name" value="SBP_BACTERIAL_3"/>
    <property type="match status" value="1"/>
</dbReference>
<dbReference type="InterPro" id="IPR001638">
    <property type="entry name" value="Solute-binding_3/MltF_N"/>
</dbReference>
<evidence type="ECO:0000313" key="6">
    <source>
        <dbReference type="EMBL" id="PZG24880.1"/>
    </source>
</evidence>
<evidence type="ECO:0000256" key="4">
    <source>
        <dbReference type="RuleBase" id="RU003744"/>
    </source>
</evidence>
<evidence type="ECO:0000313" key="7">
    <source>
        <dbReference type="Proteomes" id="UP000248544"/>
    </source>
</evidence>
<feature type="domain" description="Solute-binding protein family 3/N-terminal" evidence="5">
    <location>
        <begin position="5"/>
        <end position="225"/>
    </location>
</feature>
<comment type="similarity">
    <text evidence="1 4">Belongs to the bacterial solute-binding protein 3 family.</text>
</comment>
<dbReference type="AlphaFoldDB" id="A0A2W2FHS0"/>
<dbReference type="EMBL" id="POUA01000477">
    <property type="protein sequence ID" value="PZG24880.1"/>
    <property type="molecule type" value="Genomic_DNA"/>
</dbReference>
<dbReference type="InterPro" id="IPR051455">
    <property type="entry name" value="Bact_solute-bind_prot3"/>
</dbReference>
<dbReference type="RefSeq" id="WP_111171629.1">
    <property type="nucleotide sequence ID" value="NZ_POUA01000477.1"/>
</dbReference>
<protein>
    <submittedName>
        <fullName evidence="6">Glutamate-binding protein</fullName>
    </submittedName>
</protein>
<dbReference type="Pfam" id="PF00497">
    <property type="entry name" value="SBP_bac_3"/>
    <property type="match status" value="1"/>
</dbReference>
<dbReference type="InterPro" id="IPR018313">
    <property type="entry name" value="SBP_3_CS"/>
</dbReference>
<dbReference type="GO" id="GO:0030288">
    <property type="term" value="C:outer membrane-bounded periplasmic space"/>
    <property type="evidence" value="ECO:0007669"/>
    <property type="project" value="TreeGrafter"/>
</dbReference>
<accession>A0A2W2FHS0</accession>
<keyword evidence="2" id="KW-0813">Transport</keyword>
<evidence type="ECO:0000259" key="5">
    <source>
        <dbReference type="SMART" id="SM00062"/>
    </source>
</evidence>
<gene>
    <name evidence="6" type="ORF">C1I98_35120</name>
</gene>
<evidence type="ECO:0000256" key="3">
    <source>
        <dbReference type="ARBA" id="ARBA00022729"/>
    </source>
</evidence>
<dbReference type="GO" id="GO:0005576">
    <property type="term" value="C:extracellular region"/>
    <property type="evidence" value="ECO:0007669"/>
    <property type="project" value="TreeGrafter"/>
</dbReference>
<keyword evidence="7" id="KW-1185">Reference proteome</keyword>
<organism evidence="6 7">
    <name type="scientific">Spongiactinospora gelatinilytica</name>
    <dbReference type="NCBI Taxonomy" id="2666298"/>
    <lineage>
        <taxon>Bacteria</taxon>
        <taxon>Bacillati</taxon>
        <taxon>Actinomycetota</taxon>
        <taxon>Actinomycetes</taxon>
        <taxon>Streptosporangiales</taxon>
        <taxon>Streptosporangiaceae</taxon>
        <taxon>Spongiactinospora</taxon>
    </lineage>
</organism>
<sequence>MKIDQPGIGVMVNSNPDNRQGIDIDIAKEIAKRLHAIPEWHDVTSSSRETLLQRGQADVVIASYSMNEPRRDKITFAGPYLVAEQDIMVRAAPDSADIKDIDDLKDKKFCGVTGSQSTQRVINHFPAGWDTPEHMVRQHGYGACVQMLRDREVDAVSTDNSILAGYAAADRARFRLLGESLSVEEYGIGLAKNNVADARRINGILKEMIRDGTWQKIIRTHLRDSADRFIRTVPSIPGP</sequence>
<name>A0A2W2FHS0_9ACTN</name>
<dbReference type="SMART" id="SM00062">
    <property type="entry name" value="PBPb"/>
    <property type="match status" value="1"/>
</dbReference>